<feature type="domain" description="Zn(2)-C6 fungal-type" evidence="8">
    <location>
        <begin position="27"/>
        <end position="57"/>
    </location>
</feature>
<keyword evidence="6" id="KW-0539">Nucleus</keyword>
<dbReference type="GO" id="GO:0006351">
    <property type="term" value="P:DNA-templated transcription"/>
    <property type="evidence" value="ECO:0007669"/>
    <property type="project" value="InterPro"/>
</dbReference>
<sequence length="722" mass="81189">MFTIPPVGDNMTTPASPKVPHRPHRHACSRCASRKIRCDRDNRNGTCSSCVKANVQCENDVVATNKPSRQRKRALNDNLYDRLARYEGLLKTHNIEFGRTVHTWVPSELEANVGDHGNRMIAPETPSSITSGTHAQQSETNAAGYQPSQEDTIHSERGSGPGSVPRRLSETQSTDLERCLWSDLSSELKYPPVQMLRHKEDPLLLPGPSLESICSGDTTHTELKGLHPEPRHIFRFWQIFVERVNPLTKIVHVPTLQQRILDASWDLNGVSKSLNAMLFAIYALAVTSLSSAECQSSFGESRDLLMMRYRHSALRALVAAEFLTSRDFEVLQAFFLFLLTNPDSELTCTLTAAAVRVGQRMGINRENTDGSRISFFEKEMRIRLWWRLMGLDGKTRSIAKPQLSHLGDIRLPLNVNDADLHPDMVGPPIEHRSPTEMTCVLMKYEVSNWLRTSPTATKIFENIFQGHANGQGSRQLEEKAVAELDATYHEKFLDKCDTRVPLHALTYTMAKLGIARMRFVVHHPRLRAVVFSDDDGGGVASYMTREDGDVLFDAAVSALDFVDVGVRSGFSSHLFTHMATTKFQTDVYVYVISELRRRGSGDRVDLAWKLVQDLYEEHPELIDDTDNTFFVALGDLAVEAWDRRAKELFVSHGVCDASSVPLFIQRLWEKRRATSGAATAVETTVVQQLPPSTLDPSSDLDNLGWTGDTDFAWENWNDFLHL</sequence>
<keyword evidence="5" id="KW-0804">Transcription</keyword>
<evidence type="ECO:0000256" key="1">
    <source>
        <dbReference type="ARBA" id="ARBA00004123"/>
    </source>
</evidence>
<dbReference type="GO" id="GO:0000981">
    <property type="term" value="F:DNA-binding transcription factor activity, RNA polymerase II-specific"/>
    <property type="evidence" value="ECO:0007669"/>
    <property type="project" value="InterPro"/>
</dbReference>
<dbReference type="InterPro" id="IPR001138">
    <property type="entry name" value="Zn2Cys6_DnaBD"/>
</dbReference>
<dbReference type="InterPro" id="IPR036864">
    <property type="entry name" value="Zn2-C6_fun-type_DNA-bd_sf"/>
</dbReference>
<feature type="region of interest" description="Disordered" evidence="7">
    <location>
        <begin position="1"/>
        <end position="23"/>
    </location>
</feature>
<dbReference type="CDD" id="cd12148">
    <property type="entry name" value="fungal_TF_MHR"/>
    <property type="match status" value="1"/>
</dbReference>
<feature type="region of interest" description="Disordered" evidence="7">
    <location>
        <begin position="115"/>
        <end position="171"/>
    </location>
</feature>
<evidence type="ECO:0000259" key="8">
    <source>
        <dbReference type="PROSITE" id="PS50048"/>
    </source>
</evidence>
<protein>
    <recommendedName>
        <fullName evidence="8">Zn(2)-C6 fungal-type domain-containing protein</fullName>
    </recommendedName>
</protein>
<keyword evidence="10" id="KW-1185">Reference proteome</keyword>
<dbReference type="SMART" id="SM00066">
    <property type="entry name" value="GAL4"/>
    <property type="match status" value="1"/>
</dbReference>
<evidence type="ECO:0000256" key="7">
    <source>
        <dbReference type="SAM" id="MobiDB-lite"/>
    </source>
</evidence>
<dbReference type="GO" id="GO:0008270">
    <property type="term" value="F:zinc ion binding"/>
    <property type="evidence" value="ECO:0007669"/>
    <property type="project" value="InterPro"/>
</dbReference>
<dbReference type="AlphaFoldDB" id="A0AA39D0F1"/>
<dbReference type="PANTHER" id="PTHR31001">
    <property type="entry name" value="UNCHARACTERIZED TRANSCRIPTIONAL REGULATORY PROTEIN"/>
    <property type="match status" value="1"/>
</dbReference>
<proteinExistence type="predicted"/>
<gene>
    <name evidence="9" type="ORF">H2204_004669</name>
</gene>
<dbReference type="CDD" id="cd00067">
    <property type="entry name" value="GAL4"/>
    <property type="match status" value="1"/>
</dbReference>
<dbReference type="Pfam" id="PF00172">
    <property type="entry name" value="Zn_clus"/>
    <property type="match status" value="1"/>
</dbReference>
<feature type="compositionally biased region" description="Polar residues" evidence="7">
    <location>
        <begin position="125"/>
        <end position="150"/>
    </location>
</feature>
<keyword evidence="4" id="KW-0238">DNA-binding</keyword>
<dbReference type="Gene3D" id="4.10.240.10">
    <property type="entry name" value="Zn(2)-C6 fungal-type DNA-binding domain"/>
    <property type="match status" value="1"/>
</dbReference>
<keyword evidence="2" id="KW-0479">Metal-binding</keyword>
<organism evidence="9 10">
    <name type="scientific">Knufia peltigerae</name>
    <dbReference type="NCBI Taxonomy" id="1002370"/>
    <lineage>
        <taxon>Eukaryota</taxon>
        <taxon>Fungi</taxon>
        <taxon>Dikarya</taxon>
        <taxon>Ascomycota</taxon>
        <taxon>Pezizomycotina</taxon>
        <taxon>Eurotiomycetes</taxon>
        <taxon>Chaetothyriomycetidae</taxon>
        <taxon>Chaetothyriales</taxon>
        <taxon>Trichomeriaceae</taxon>
        <taxon>Knufia</taxon>
    </lineage>
</organism>
<dbReference type="SUPFAM" id="SSF57701">
    <property type="entry name" value="Zn2/Cys6 DNA-binding domain"/>
    <property type="match status" value="1"/>
</dbReference>
<dbReference type="GO" id="GO:0003677">
    <property type="term" value="F:DNA binding"/>
    <property type="evidence" value="ECO:0007669"/>
    <property type="project" value="UniProtKB-KW"/>
</dbReference>
<dbReference type="PROSITE" id="PS50048">
    <property type="entry name" value="ZN2_CY6_FUNGAL_2"/>
    <property type="match status" value="1"/>
</dbReference>
<dbReference type="InterPro" id="IPR050613">
    <property type="entry name" value="Sec_Metabolite_Reg"/>
</dbReference>
<comment type="subcellular location">
    <subcellularLocation>
        <location evidence="1">Nucleus</location>
    </subcellularLocation>
</comment>
<reference evidence="9" key="1">
    <citation type="submission" date="2022-10" db="EMBL/GenBank/DDBJ databases">
        <title>Culturing micro-colonial fungi from biological soil crusts in the Mojave desert and describing Neophaeococcomyces mojavensis, and introducing the new genera and species Taxawa tesnikishii.</title>
        <authorList>
            <person name="Kurbessoian T."/>
            <person name="Stajich J.E."/>
        </authorList>
    </citation>
    <scope>NUCLEOTIDE SEQUENCE</scope>
    <source>
        <strain evidence="9">TK_35</strain>
    </source>
</reference>
<name>A0AA39D0F1_9EURO</name>
<evidence type="ECO:0000256" key="3">
    <source>
        <dbReference type="ARBA" id="ARBA00023015"/>
    </source>
</evidence>
<dbReference type="PROSITE" id="PS00463">
    <property type="entry name" value="ZN2_CY6_FUNGAL_1"/>
    <property type="match status" value="1"/>
</dbReference>
<dbReference type="EMBL" id="JAPDRN010000024">
    <property type="protein sequence ID" value="KAJ9637520.1"/>
    <property type="molecule type" value="Genomic_DNA"/>
</dbReference>
<keyword evidence="3" id="KW-0805">Transcription regulation</keyword>
<accession>A0AA39D0F1</accession>
<evidence type="ECO:0000256" key="4">
    <source>
        <dbReference type="ARBA" id="ARBA00023125"/>
    </source>
</evidence>
<comment type="caution">
    <text evidence="9">The sequence shown here is derived from an EMBL/GenBank/DDBJ whole genome shotgun (WGS) entry which is preliminary data.</text>
</comment>
<evidence type="ECO:0000256" key="6">
    <source>
        <dbReference type="ARBA" id="ARBA00023242"/>
    </source>
</evidence>
<evidence type="ECO:0000256" key="5">
    <source>
        <dbReference type="ARBA" id="ARBA00023163"/>
    </source>
</evidence>
<dbReference type="InterPro" id="IPR007219">
    <property type="entry name" value="XnlR_reg_dom"/>
</dbReference>
<dbReference type="Pfam" id="PF04082">
    <property type="entry name" value="Fungal_trans"/>
    <property type="match status" value="1"/>
</dbReference>
<evidence type="ECO:0000256" key="2">
    <source>
        <dbReference type="ARBA" id="ARBA00022723"/>
    </source>
</evidence>
<evidence type="ECO:0000313" key="9">
    <source>
        <dbReference type="EMBL" id="KAJ9637520.1"/>
    </source>
</evidence>
<dbReference type="PANTHER" id="PTHR31001:SF85">
    <property type="entry name" value="ZN(II)2CYS6 TRANSCRIPTION FACTOR (EUROFUNG)"/>
    <property type="match status" value="1"/>
</dbReference>
<dbReference type="GO" id="GO:0005634">
    <property type="term" value="C:nucleus"/>
    <property type="evidence" value="ECO:0007669"/>
    <property type="project" value="UniProtKB-SubCell"/>
</dbReference>
<evidence type="ECO:0000313" key="10">
    <source>
        <dbReference type="Proteomes" id="UP001172681"/>
    </source>
</evidence>
<dbReference type="Proteomes" id="UP001172681">
    <property type="component" value="Unassembled WGS sequence"/>
</dbReference>